<accession>A0A9Q2PCX4</accession>
<feature type="signal peptide" evidence="2">
    <location>
        <begin position="1"/>
        <end position="17"/>
    </location>
</feature>
<dbReference type="EMBL" id="JAFBXF010000009">
    <property type="protein sequence ID" value="MBM2418196.1"/>
    <property type="molecule type" value="Genomic_DNA"/>
</dbReference>
<evidence type="ECO:0008006" key="7">
    <source>
        <dbReference type="Google" id="ProtNLM"/>
    </source>
</evidence>
<feature type="transmembrane region" description="Helical" evidence="1">
    <location>
        <begin position="27"/>
        <end position="45"/>
    </location>
</feature>
<comment type="caution">
    <text evidence="3">The sequence shown here is derived from an EMBL/GenBank/DDBJ whole genome shotgun (WGS) entry which is preliminary data.</text>
</comment>
<evidence type="ECO:0000313" key="3">
    <source>
        <dbReference type="EMBL" id="MBM2413527.1"/>
    </source>
</evidence>
<evidence type="ECO:0000313" key="5">
    <source>
        <dbReference type="Proteomes" id="UP000755667"/>
    </source>
</evidence>
<keyword evidence="1" id="KW-0812">Transmembrane</keyword>
<protein>
    <recommendedName>
        <fullName evidence="7">CTP synthetase</fullName>
    </recommendedName>
</protein>
<evidence type="ECO:0000256" key="1">
    <source>
        <dbReference type="SAM" id="Phobius"/>
    </source>
</evidence>
<sequence length="64" mass="6699">MKAWAVLLALVATPAAAHHDVVMVASTLPLLGGVAAIVSAMLLGLRRKLGKRADRASKGRRNAR</sequence>
<dbReference type="RefSeq" id="WP_085628612.1">
    <property type="nucleotide sequence ID" value="NZ_JAFBWU010000009.1"/>
</dbReference>
<dbReference type="EMBL" id="JAFBXE010000009">
    <property type="protein sequence ID" value="MBM2413527.1"/>
    <property type="molecule type" value="Genomic_DNA"/>
</dbReference>
<keyword evidence="1" id="KW-0472">Membrane</keyword>
<keyword evidence="6" id="KW-1185">Reference proteome</keyword>
<dbReference type="GeneID" id="62640342"/>
<keyword evidence="1" id="KW-1133">Transmembrane helix</keyword>
<evidence type="ECO:0000313" key="6">
    <source>
        <dbReference type="Proteomes" id="UP000809440"/>
    </source>
</evidence>
<evidence type="ECO:0000313" key="4">
    <source>
        <dbReference type="EMBL" id="MBM2418196.1"/>
    </source>
</evidence>
<organism evidence="3 5">
    <name type="scientific">Marivita cryptomonadis</name>
    <dbReference type="NCBI Taxonomy" id="505252"/>
    <lineage>
        <taxon>Bacteria</taxon>
        <taxon>Pseudomonadati</taxon>
        <taxon>Pseudomonadota</taxon>
        <taxon>Alphaproteobacteria</taxon>
        <taxon>Rhodobacterales</taxon>
        <taxon>Roseobacteraceae</taxon>
        <taxon>Marivita</taxon>
    </lineage>
</organism>
<name>A0A9Q2PCX4_9RHOB</name>
<proteinExistence type="predicted"/>
<feature type="chain" id="PRO_5040495603" description="CTP synthetase" evidence="2">
    <location>
        <begin position="18"/>
        <end position="64"/>
    </location>
</feature>
<dbReference type="AlphaFoldDB" id="A0A9Q2PCX4"/>
<dbReference type="Proteomes" id="UP000755667">
    <property type="component" value="Unassembled WGS sequence"/>
</dbReference>
<gene>
    <name evidence="3" type="ORF">JQX41_14525</name>
    <name evidence="4" type="ORF">JQX48_14535</name>
</gene>
<dbReference type="Proteomes" id="UP000809440">
    <property type="component" value="Unassembled WGS sequence"/>
</dbReference>
<keyword evidence="2" id="KW-0732">Signal</keyword>
<evidence type="ECO:0000256" key="2">
    <source>
        <dbReference type="SAM" id="SignalP"/>
    </source>
</evidence>
<reference evidence="3 6" key="1">
    <citation type="submission" date="2021-01" db="EMBL/GenBank/DDBJ databases">
        <title>Diatom-associated Roseobacters Show Island Model of Population Structure.</title>
        <authorList>
            <person name="Qu L."/>
            <person name="Feng X."/>
            <person name="Chen Y."/>
            <person name="Li L."/>
            <person name="Wang X."/>
            <person name="Hu Z."/>
            <person name="Wang H."/>
            <person name="Luo H."/>
        </authorList>
    </citation>
    <scope>NUCLEOTIDE SEQUENCE</scope>
    <source>
        <strain evidence="4 6">CC28-63</strain>
        <strain evidence="3">CC28-69</strain>
    </source>
</reference>